<accession>A0ABQ5BJH5</accession>
<dbReference type="EMBL" id="BQNB010013261">
    <property type="protein sequence ID" value="GJT13801.1"/>
    <property type="molecule type" value="Genomic_DNA"/>
</dbReference>
<proteinExistence type="predicted"/>
<feature type="region of interest" description="Disordered" evidence="1">
    <location>
        <begin position="1"/>
        <end position="47"/>
    </location>
</feature>
<evidence type="ECO:0000313" key="2">
    <source>
        <dbReference type="EMBL" id="GJT13801.1"/>
    </source>
</evidence>
<evidence type="ECO:0000313" key="3">
    <source>
        <dbReference type="Proteomes" id="UP001151760"/>
    </source>
</evidence>
<reference evidence="2" key="1">
    <citation type="journal article" date="2022" name="Int. J. Mol. Sci.">
        <title>Draft Genome of Tanacetum Coccineum: Genomic Comparison of Closely Related Tanacetum-Family Plants.</title>
        <authorList>
            <person name="Yamashiro T."/>
            <person name="Shiraishi A."/>
            <person name="Nakayama K."/>
            <person name="Satake H."/>
        </authorList>
    </citation>
    <scope>NUCLEOTIDE SEQUENCE</scope>
</reference>
<dbReference type="Proteomes" id="UP001151760">
    <property type="component" value="Unassembled WGS sequence"/>
</dbReference>
<sequence>MAEHGDEIEPKAESFMDKVSEKIHRDDSSSSSSSDNESDKKKKQPLHKDAPVTCLIIRSRSDDANILSTVIESFTKVEHIEDEEMEFTCHLDQIPLVCDFHLKIFDREEWSLASEALVSVDLLKDSFMSWVLILNVSCDVEVYDIAVGSFVFPKVLLIKDLKMFDKKAGWDTLNYPVICVGENTLNYSPL</sequence>
<organism evidence="2 3">
    <name type="scientific">Tanacetum coccineum</name>
    <dbReference type="NCBI Taxonomy" id="301880"/>
    <lineage>
        <taxon>Eukaryota</taxon>
        <taxon>Viridiplantae</taxon>
        <taxon>Streptophyta</taxon>
        <taxon>Embryophyta</taxon>
        <taxon>Tracheophyta</taxon>
        <taxon>Spermatophyta</taxon>
        <taxon>Magnoliopsida</taxon>
        <taxon>eudicotyledons</taxon>
        <taxon>Gunneridae</taxon>
        <taxon>Pentapetalae</taxon>
        <taxon>asterids</taxon>
        <taxon>campanulids</taxon>
        <taxon>Asterales</taxon>
        <taxon>Asteraceae</taxon>
        <taxon>Asteroideae</taxon>
        <taxon>Anthemideae</taxon>
        <taxon>Anthemidinae</taxon>
        <taxon>Tanacetum</taxon>
    </lineage>
</organism>
<protein>
    <submittedName>
        <fullName evidence="2">Uncharacterized protein</fullName>
    </submittedName>
</protein>
<gene>
    <name evidence="2" type="ORF">Tco_0860843</name>
</gene>
<feature type="compositionally biased region" description="Basic and acidic residues" evidence="1">
    <location>
        <begin position="1"/>
        <end position="28"/>
    </location>
</feature>
<name>A0ABQ5BJH5_9ASTR</name>
<keyword evidence="3" id="KW-1185">Reference proteome</keyword>
<reference evidence="2" key="2">
    <citation type="submission" date="2022-01" db="EMBL/GenBank/DDBJ databases">
        <authorList>
            <person name="Yamashiro T."/>
            <person name="Shiraishi A."/>
            <person name="Satake H."/>
            <person name="Nakayama K."/>
        </authorList>
    </citation>
    <scope>NUCLEOTIDE SEQUENCE</scope>
</reference>
<comment type="caution">
    <text evidence="2">The sequence shown here is derived from an EMBL/GenBank/DDBJ whole genome shotgun (WGS) entry which is preliminary data.</text>
</comment>
<evidence type="ECO:0000256" key="1">
    <source>
        <dbReference type="SAM" id="MobiDB-lite"/>
    </source>
</evidence>